<evidence type="ECO:0000313" key="5">
    <source>
        <dbReference type="Proteomes" id="UP000280368"/>
    </source>
</evidence>
<evidence type="ECO:0000259" key="3">
    <source>
        <dbReference type="PROSITE" id="PS52015"/>
    </source>
</evidence>
<dbReference type="Proteomes" id="UP000280368">
    <property type="component" value="Unassembled WGS sequence"/>
</dbReference>
<feature type="region of interest" description="Disordered" evidence="1">
    <location>
        <begin position="327"/>
        <end position="395"/>
    </location>
</feature>
<dbReference type="PROSITE" id="PS52015">
    <property type="entry name" value="TONB_CTD"/>
    <property type="match status" value="1"/>
</dbReference>
<keyword evidence="2" id="KW-0812">Transmembrane</keyword>
<feature type="transmembrane region" description="Helical" evidence="2">
    <location>
        <begin position="34"/>
        <end position="54"/>
    </location>
</feature>
<keyword evidence="2" id="KW-0472">Membrane</keyword>
<proteinExistence type="predicted"/>
<dbReference type="GO" id="GO:0031992">
    <property type="term" value="F:energy transducer activity"/>
    <property type="evidence" value="ECO:0007669"/>
    <property type="project" value="TreeGrafter"/>
</dbReference>
<feature type="compositionally biased region" description="Basic and acidic residues" evidence="1">
    <location>
        <begin position="348"/>
        <end position="361"/>
    </location>
</feature>
<dbReference type="OrthoDB" id="1522859at2"/>
<protein>
    <submittedName>
        <fullName evidence="4">TonB-like protein</fullName>
    </submittedName>
</protein>
<dbReference type="SUPFAM" id="SSF74653">
    <property type="entry name" value="TolA/TonB C-terminal domain"/>
    <property type="match status" value="1"/>
</dbReference>
<gene>
    <name evidence="4" type="ORF">BC961_0051</name>
</gene>
<dbReference type="AlphaFoldDB" id="A0A3M0A2L6"/>
<keyword evidence="2" id="KW-1133">Transmembrane helix</keyword>
<dbReference type="GO" id="GO:0098797">
    <property type="term" value="C:plasma membrane protein complex"/>
    <property type="evidence" value="ECO:0007669"/>
    <property type="project" value="TreeGrafter"/>
</dbReference>
<organism evidence="4 5">
    <name type="scientific">Flavobacterium weaverense</name>
    <dbReference type="NCBI Taxonomy" id="271156"/>
    <lineage>
        <taxon>Bacteria</taxon>
        <taxon>Pseudomonadati</taxon>
        <taxon>Bacteroidota</taxon>
        <taxon>Flavobacteriia</taxon>
        <taxon>Flavobacteriales</taxon>
        <taxon>Flavobacteriaceae</taxon>
        <taxon>Flavobacterium</taxon>
    </lineage>
</organism>
<dbReference type="EMBL" id="REFH01000007">
    <property type="protein sequence ID" value="RMA77709.1"/>
    <property type="molecule type" value="Genomic_DNA"/>
</dbReference>
<dbReference type="Gene3D" id="3.30.1150.10">
    <property type="match status" value="1"/>
</dbReference>
<sequence>MIDFIIKSTISSIVLLVVYHFVFENEKMHHFNRFYLLFALVFSFIVPFITIEIVQEIASPILSQNKIAVGDATAAIVDNSINYWIQITAVIYGLITTALLIRFIRNISKLVVKAKATKTIAYENCKLVLLKEQTLPYTFLNYIFVNEMEYDNRKIEAELYTHELIHVTQKHTLDILIIETLKVLFWFNPIFIFYKKAMQLNHEFLADEKVVKSYNNVPFYQNLLISKANANETYYLASNLNYSVTKKRLIMMTTTTSTARAVLKKGMLIPVLTALFFSLCTKVVAQEKKEKTTKESTKQSKSSDEVWKNTVFIFRDANKKITAQKKYNELTDKEKNSIPPPPPPAIRSTDKKEKQVQKNKSETIYIDMTSDGPKMSDRNKVSKEDMPPPPPPKEARIADQNDIVNASSTTEMPTYPGGMSEFYKFVSKTFIIPQEMVNAKARGQVYITFIVEKDGSISELRSLRDFGYGSAEEAIRVIKLSQKWIPGKVKDEAVRVRYNVPISLSSGN</sequence>
<dbReference type="InterPro" id="IPR051045">
    <property type="entry name" value="TonB-dependent_transducer"/>
</dbReference>
<accession>A0A3M0A2L6</accession>
<name>A0A3M0A2L6_9FLAO</name>
<evidence type="ECO:0000256" key="1">
    <source>
        <dbReference type="SAM" id="MobiDB-lite"/>
    </source>
</evidence>
<reference evidence="4 5" key="1">
    <citation type="submission" date="2018-10" db="EMBL/GenBank/DDBJ databases">
        <title>Genomic Encyclopedia of Archaeal and Bacterial Type Strains, Phase II (KMG-II): from individual species to whole genera.</title>
        <authorList>
            <person name="Goeker M."/>
        </authorList>
    </citation>
    <scope>NUCLEOTIDE SEQUENCE [LARGE SCALE GENOMIC DNA]</scope>
    <source>
        <strain evidence="4 5">DSM 19727</strain>
    </source>
</reference>
<feature type="domain" description="TonB C-terminal" evidence="3">
    <location>
        <begin position="417"/>
        <end position="508"/>
    </location>
</feature>
<feature type="transmembrane region" description="Helical" evidence="2">
    <location>
        <begin position="175"/>
        <end position="194"/>
    </location>
</feature>
<feature type="compositionally biased region" description="Basic and acidic residues" evidence="1">
    <location>
        <begin position="327"/>
        <end position="336"/>
    </location>
</feature>
<dbReference type="InterPro" id="IPR037682">
    <property type="entry name" value="TonB_C"/>
</dbReference>
<feature type="transmembrane region" description="Helical" evidence="2">
    <location>
        <begin position="6"/>
        <end position="22"/>
    </location>
</feature>
<comment type="caution">
    <text evidence="4">The sequence shown here is derived from an EMBL/GenBank/DDBJ whole genome shotgun (WGS) entry which is preliminary data.</text>
</comment>
<feature type="compositionally biased region" description="Basic and acidic residues" evidence="1">
    <location>
        <begin position="374"/>
        <end position="386"/>
    </location>
</feature>
<keyword evidence="5" id="KW-1185">Reference proteome</keyword>
<evidence type="ECO:0000313" key="4">
    <source>
        <dbReference type="EMBL" id="RMA77709.1"/>
    </source>
</evidence>
<dbReference type="PANTHER" id="PTHR33446">
    <property type="entry name" value="PROTEIN TONB-RELATED"/>
    <property type="match status" value="1"/>
</dbReference>
<dbReference type="GO" id="GO:0055085">
    <property type="term" value="P:transmembrane transport"/>
    <property type="evidence" value="ECO:0007669"/>
    <property type="project" value="InterPro"/>
</dbReference>
<feature type="transmembrane region" description="Helical" evidence="2">
    <location>
        <begin position="83"/>
        <end position="104"/>
    </location>
</feature>
<evidence type="ECO:0000256" key="2">
    <source>
        <dbReference type="SAM" id="Phobius"/>
    </source>
</evidence>
<dbReference type="PANTHER" id="PTHR33446:SF2">
    <property type="entry name" value="PROTEIN TONB"/>
    <property type="match status" value="1"/>
</dbReference>
<dbReference type="RefSeq" id="WP_121923857.1">
    <property type="nucleotide sequence ID" value="NZ_CBCSGA010000019.1"/>
</dbReference>
<dbReference type="Pfam" id="PF03544">
    <property type="entry name" value="TonB_C"/>
    <property type="match status" value="1"/>
</dbReference>